<proteinExistence type="predicted"/>
<protein>
    <submittedName>
        <fullName evidence="2">Uncharacterized protein</fullName>
    </submittedName>
</protein>
<comment type="caution">
    <text evidence="2">The sequence shown here is derived from an EMBL/GenBank/DDBJ whole genome shotgun (WGS) entry which is preliminary data.</text>
</comment>
<accession>A0ABP1S469</accession>
<evidence type="ECO:0000313" key="3">
    <source>
        <dbReference type="Proteomes" id="UP001642540"/>
    </source>
</evidence>
<keyword evidence="1" id="KW-0812">Transmembrane</keyword>
<feature type="transmembrane region" description="Helical" evidence="1">
    <location>
        <begin position="679"/>
        <end position="699"/>
    </location>
</feature>
<dbReference type="EMBL" id="CAXLJM020000157">
    <property type="protein sequence ID" value="CAL8143464.1"/>
    <property type="molecule type" value="Genomic_DNA"/>
</dbReference>
<sequence>METIFSPTQYVRNVETGPLTELISKLPPNMYLEKEFSTQISVKAPGKFVPVRNLNEYISPFSRCFVYLTNFQNVDIFPPSFPIMIRHHIPALIRINGWHPLIRWYSKRLNITGRDLLSTSHKCPYSTLHKDYLDDGFCTTFDTVTFPAKAKPWNCELTIALYPPLHIFLDFNVKNLLKFPSIWHPRTYNKNFPTITKVFHAWIMDPILESQWRPDHIVQWKLKTLSVPGSKRLAHDVFFLMKTSKIVISGNELTDIISIKVPHLCKVTFDSVNECKHVPREFEIDRKLWEMGDLDVLYTAMNYRWQNRWGIKYLRDTRVFYEMNFEKHFSLCENYISNKGYWVNLPFASVHDRVVHAITHVWLSTLGNITYSSETNFNLVGDICSGGKVYPSTTSRELYPVPPDVSFGFEFDLEDSSVVQKMPDHLNSLRYFIFSGAVEANISPATLILKDYNGTRQNQYSLHVPPHFENWYNNYGPEGADVISEPLRLRNAVMRHSFMQKRNFSSKDMEQLQLLVDKTKLLPTMLDIVKNVAEDMIPSYLNSTQLSKRIKDINGHIGFNNRVFQYFIKWQKKSQLEILSTCNRTSLIAPDYLTQSLAFTVTNHIGRKRDVYIGKEVLYQRDFSIKLGGFVNLAVIKRFRHMTESGIADFWVRIFRHDTLYHEYDSENELKEPTMTGNILVVFSLFLVGIGVAICGFLIETRTQMYRFLKFVVISLFQTTRLQVIKQFRRLCRLFSM</sequence>
<keyword evidence="1" id="KW-0472">Membrane</keyword>
<name>A0ABP1S469_9HEXA</name>
<gene>
    <name evidence="2" type="ORF">ODALV1_LOCUS29599</name>
</gene>
<evidence type="ECO:0000313" key="2">
    <source>
        <dbReference type="EMBL" id="CAL8143464.1"/>
    </source>
</evidence>
<organism evidence="2 3">
    <name type="scientific">Orchesella dallaii</name>
    <dbReference type="NCBI Taxonomy" id="48710"/>
    <lineage>
        <taxon>Eukaryota</taxon>
        <taxon>Metazoa</taxon>
        <taxon>Ecdysozoa</taxon>
        <taxon>Arthropoda</taxon>
        <taxon>Hexapoda</taxon>
        <taxon>Collembola</taxon>
        <taxon>Entomobryomorpha</taxon>
        <taxon>Entomobryoidea</taxon>
        <taxon>Orchesellidae</taxon>
        <taxon>Orchesellinae</taxon>
        <taxon>Orchesella</taxon>
    </lineage>
</organism>
<keyword evidence="1" id="KW-1133">Transmembrane helix</keyword>
<reference evidence="2 3" key="1">
    <citation type="submission" date="2024-08" db="EMBL/GenBank/DDBJ databases">
        <authorList>
            <person name="Cucini C."/>
            <person name="Frati F."/>
        </authorList>
    </citation>
    <scope>NUCLEOTIDE SEQUENCE [LARGE SCALE GENOMIC DNA]</scope>
</reference>
<dbReference type="Proteomes" id="UP001642540">
    <property type="component" value="Unassembled WGS sequence"/>
</dbReference>
<evidence type="ECO:0000256" key="1">
    <source>
        <dbReference type="SAM" id="Phobius"/>
    </source>
</evidence>
<keyword evidence="3" id="KW-1185">Reference proteome</keyword>